<keyword evidence="4" id="KW-1185">Reference proteome</keyword>
<feature type="region of interest" description="Disordered" evidence="1">
    <location>
        <begin position="24"/>
        <end position="159"/>
    </location>
</feature>
<feature type="chain" id="PRO_5021343757" evidence="2">
    <location>
        <begin position="22"/>
        <end position="222"/>
    </location>
</feature>
<feature type="compositionally biased region" description="Polar residues" evidence="1">
    <location>
        <begin position="135"/>
        <end position="144"/>
    </location>
</feature>
<dbReference type="EMBL" id="CP041217">
    <property type="protein sequence ID" value="QDH22237.1"/>
    <property type="molecule type" value="Genomic_DNA"/>
</dbReference>
<feature type="compositionally biased region" description="Basic and acidic residues" evidence="1">
    <location>
        <begin position="45"/>
        <end position="54"/>
    </location>
</feature>
<accession>A0A4Y6V1A5</accession>
<dbReference type="KEGG" id="saca:FFV09_16130"/>
<dbReference type="RefSeq" id="WP_141448781.1">
    <property type="nucleotide sequence ID" value="NZ_CP041217.1"/>
</dbReference>
<feature type="signal peptide" evidence="2">
    <location>
        <begin position="1"/>
        <end position="21"/>
    </location>
</feature>
<feature type="compositionally biased region" description="Polar residues" evidence="1">
    <location>
        <begin position="95"/>
        <end position="104"/>
    </location>
</feature>
<name>A0A4Y6V1A5_SACBS</name>
<feature type="compositionally biased region" description="Polar residues" evidence="1">
    <location>
        <begin position="27"/>
        <end position="40"/>
    </location>
</feature>
<organism evidence="3 4">
    <name type="scientific">Saccharibacillus brassicae</name>
    <dbReference type="NCBI Taxonomy" id="2583377"/>
    <lineage>
        <taxon>Bacteria</taxon>
        <taxon>Bacillati</taxon>
        <taxon>Bacillota</taxon>
        <taxon>Bacilli</taxon>
        <taxon>Bacillales</taxon>
        <taxon>Paenibacillaceae</taxon>
        <taxon>Saccharibacillus</taxon>
    </lineage>
</organism>
<sequence>MNKMKALSSLALTLMLTGVLAACGDNEANSPAPASQSDETTLPAEETKTKEDNSNHPTNETDIDLEEDAPAAGTTDSGDTPESKDSQALPDAKDSSITIDQGATTHEDKTPTPVPSDDEKDSPAADKSTDGAAATPSTDTKTQPADSAAAAQSAQGEYVGLADGHTAEIEVNGEAVAYQLSDEAQAQIGKIPADAKVTFTYTEKAFDADTKVLTITDIQAAQ</sequence>
<dbReference type="OrthoDB" id="2620571at2"/>
<keyword evidence="2" id="KW-0732">Signal</keyword>
<dbReference type="AlphaFoldDB" id="A0A4Y6V1A5"/>
<evidence type="ECO:0000313" key="3">
    <source>
        <dbReference type="EMBL" id="QDH22237.1"/>
    </source>
</evidence>
<evidence type="ECO:0000256" key="1">
    <source>
        <dbReference type="SAM" id="MobiDB-lite"/>
    </source>
</evidence>
<evidence type="ECO:0000256" key="2">
    <source>
        <dbReference type="SAM" id="SignalP"/>
    </source>
</evidence>
<proteinExistence type="predicted"/>
<reference evidence="3 4" key="1">
    <citation type="submission" date="2019-06" db="EMBL/GenBank/DDBJ databases">
        <title>Saccharibacillus brassicae sp. nov., an endophytic bacterium isolated from Chinese cabbage seeds (Brassica pekinensis).</title>
        <authorList>
            <person name="Jiang L."/>
            <person name="Lee J."/>
            <person name="Kim S.W."/>
        </authorList>
    </citation>
    <scope>NUCLEOTIDE SEQUENCE [LARGE SCALE GENOMIC DNA]</scope>
    <source>
        <strain evidence="4">KCTC 43072 / ATSA2</strain>
    </source>
</reference>
<evidence type="ECO:0000313" key="4">
    <source>
        <dbReference type="Proteomes" id="UP000316968"/>
    </source>
</evidence>
<gene>
    <name evidence="3" type="ORF">FFV09_16130</name>
</gene>
<dbReference type="PROSITE" id="PS51257">
    <property type="entry name" value="PROKAR_LIPOPROTEIN"/>
    <property type="match status" value="1"/>
</dbReference>
<protein>
    <submittedName>
        <fullName evidence="3">Uncharacterized protein</fullName>
    </submittedName>
</protein>
<dbReference type="Proteomes" id="UP000316968">
    <property type="component" value="Chromosome"/>
</dbReference>
<feature type="compositionally biased region" description="Low complexity" evidence="1">
    <location>
        <begin position="145"/>
        <end position="155"/>
    </location>
</feature>